<dbReference type="EMBL" id="LT629749">
    <property type="protein sequence ID" value="SDS02102.1"/>
    <property type="molecule type" value="Genomic_DNA"/>
</dbReference>
<evidence type="ECO:0000256" key="1">
    <source>
        <dbReference type="SAM" id="MobiDB-lite"/>
    </source>
</evidence>
<keyword evidence="4" id="KW-1185">Reference proteome</keyword>
<sequence>MADQPRTKAVAATPLDPKQAKQQARLAKRAEKARRKASTDPADMGRLRQIRRAYELTHEYDKPLPWLLLAALLAPVVVAVVIGLLWDHLVYLVLMGLLLGVLLAMLMLVRRAKAATYQRYAGQAGSAEVALQMLPKQWVSTPVIAANRSRDVVHRTLGPGGLVLIGEGEPGRVRQLLAGEVRKHERVAYGVTVHTVVMGDKEGQVPLGRLADHIRKLPKTLQANQVTDVKARLRALDAVRPPVPVPKGPMPTSARQAKGARQAMRGR</sequence>
<dbReference type="OrthoDB" id="8479889at2"/>
<evidence type="ECO:0000313" key="3">
    <source>
        <dbReference type="EMBL" id="SDS02102.1"/>
    </source>
</evidence>
<keyword evidence="2" id="KW-0812">Transmembrane</keyword>
<dbReference type="STRING" id="546871.SAMN04488543_0931"/>
<evidence type="ECO:0000256" key="2">
    <source>
        <dbReference type="SAM" id="Phobius"/>
    </source>
</evidence>
<organism evidence="3 4">
    <name type="scientific">Friedmanniella luteola</name>
    <dbReference type="NCBI Taxonomy" id="546871"/>
    <lineage>
        <taxon>Bacteria</taxon>
        <taxon>Bacillati</taxon>
        <taxon>Actinomycetota</taxon>
        <taxon>Actinomycetes</taxon>
        <taxon>Propionibacteriales</taxon>
        <taxon>Nocardioidaceae</taxon>
        <taxon>Friedmanniella</taxon>
    </lineage>
</organism>
<keyword evidence="2" id="KW-0472">Membrane</keyword>
<feature type="transmembrane region" description="Helical" evidence="2">
    <location>
        <begin position="91"/>
        <end position="109"/>
    </location>
</feature>
<proteinExistence type="predicted"/>
<evidence type="ECO:0000313" key="4">
    <source>
        <dbReference type="Proteomes" id="UP000199092"/>
    </source>
</evidence>
<feature type="transmembrane region" description="Helical" evidence="2">
    <location>
        <begin position="66"/>
        <end position="85"/>
    </location>
</feature>
<dbReference type="RefSeq" id="WP_091410607.1">
    <property type="nucleotide sequence ID" value="NZ_LT629749.1"/>
</dbReference>
<protein>
    <submittedName>
        <fullName evidence="3">FoF1-type ATP synthase assembly protein I</fullName>
    </submittedName>
</protein>
<dbReference type="Proteomes" id="UP000199092">
    <property type="component" value="Chromosome I"/>
</dbReference>
<gene>
    <name evidence="3" type="ORF">SAMN04488543_0931</name>
</gene>
<feature type="region of interest" description="Disordered" evidence="1">
    <location>
        <begin position="240"/>
        <end position="267"/>
    </location>
</feature>
<feature type="region of interest" description="Disordered" evidence="1">
    <location>
        <begin position="1"/>
        <end position="41"/>
    </location>
</feature>
<keyword evidence="2" id="KW-1133">Transmembrane helix</keyword>
<dbReference type="Pfam" id="PF13829">
    <property type="entry name" value="DUF4191"/>
    <property type="match status" value="1"/>
</dbReference>
<reference evidence="3 4" key="1">
    <citation type="submission" date="2016-10" db="EMBL/GenBank/DDBJ databases">
        <authorList>
            <person name="de Groot N.N."/>
        </authorList>
    </citation>
    <scope>NUCLEOTIDE SEQUENCE [LARGE SCALE GENOMIC DNA]</scope>
    <source>
        <strain evidence="3 4">DSM 21741</strain>
    </source>
</reference>
<dbReference type="InterPro" id="IPR025445">
    <property type="entry name" value="DUF4191"/>
</dbReference>
<dbReference type="AlphaFoldDB" id="A0A1H1NT15"/>
<accession>A0A1H1NT15</accession>
<name>A0A1H1NT15_9ACTN</name>